<evidence type="ECO:0000256" key="1">
    <source>
        <dbReference type="SAM" id="SignalP"/>
    </source>
</evidence>
<keyword evidence="1" id="KW-0732">Signal</keyword>
<accession>A0ABW0I986</accession>
<gene>
    <name evidence="2" type="ORF">ACFPMF_12090</name>
</gene>
<organism evidence="2 3">
    <name type="scientific">Larkinella bovis</name>
    <dbReference type="NCBI Taxonomy" id="683041"/>
    <lineage>
        <taxon>Bacteria</taxon>
        <taxon>Pseudomonadati</taxon>
        <taxon>Bacteroidota</taxon>
        <taxon>Cytophagia</taxon>
        <taxon>Cytophagales</taxon>
        <taxon>Spirosomataceae</taxon>
        <taxon>Larkinella</taxon>
    </lineage>
</organism>
<dbReference type="RefSeq" id="WP_379844995.1">
    <property type="nucleotide sequence ID" value="NZ_JBHSMA010000003.1"/>
</dbReference>
<proteinExistence type="predicted"/>
<evidence type="ECO:0000313" key="2">
    <source>
        <dbReference type="EMBL" id="MFC5410054.1"/>
    </source>
</evidence>
<dbReference type="PROSITE" id="PS51257">
    <property type="entry name" value="PROKAR_LIPOPROTEIN"/>
    <property type="match status" value="1"/>
</dbReference>
<evidence type="ECO:0000313" key="3">
    <source>
        <dbReference type="Proteomes" id="UP001596106"/>
    </source>
</evidence>
<keyword evidence="3" id="KW-1185">Reference proteome</keyword>
<evidence type="ECO:0008006" key="4">
    <source>
        <dbReference type="Google" id="ProtNLM"/>
    </source>
</evidence>
<reference evidence="3" key="1">
    <citation type="journal article" date="2019" name="Int. J. Syst. Evol. Microbiol.">
        <title>The Global Catalogue of Microorganisms (GCM) 10K type strain sequencing project: providing services to taxonomists for standard genome sequencing and annotation.</title>
        <authorList>
            <consortium name="The Broad Institute Genomics Platform"/>
            <consortium name="The Broad Institute Genome Sequencing Center for Infectious Disease"/>
            <person name="Wu L."/>
            <person name="Ma J."/>
        </authorList>
    </citation>
    <scope>NUCLEOTIDE SEQUENCE [LARGE SCALE GENOMIC DNA]</scope>
    <source>
        <strain evidence="3">CCUG 55250</strain>
    </source>
</reference>
<protein>
    <recommendedName>
        <fullName evidence="4">Type 1 periplasmic binding fold superfamily protein</fullName>
    </recommendedName>
</protein>
<comment type="caution">
    <text evidence="2">The sequence shown here is derived from an EMBL/GenBank/DDBJ whole genome shotgun (WGS) entry which is preliminary data.</text>
</comment>
<feature type="signal peptide" evidence="1">
    <location>
        <begin position="1"/>
        <end position="31"/>
    </location>
</feature>
<name>A0ABW0I986_9BACT</name>
<dbReference type="EMBL" id="JBHSMA010000003">
    <property type="protein sequence ID" value="MFC5410054.1"/>
    <property type="molecule type" value="Genomic_DNA"/>
</dbReference>
<dbReference type="Proteomes" id="UP001596106">
    <property type="component" value="Unassembled WGS sequence"/>
</dbReference>
<sequence>MKTKGQHVHKGLWVLAVSASMALLSACNDNADEPTPADENELITTVNLKFTEQGTTTVQTFSFRDPDGDGGQAPTRFDKIALKPSTTYDLVVELLDESKTPATDISKEVQAESDEHLLVYTVNPATLATYAYGDKDPNNRPIGLKGTLKTNAAGSGTLRVQLRHQPGAKDGTPTPGSDDVNLAFDLTVQ</sequence>
<feature type="chain" id="PRO_5046792399" description="Type 1 periplasmic binding fold superfamily protein" evidence="1">
    <location>
        <begin position="32"/>
        <end position="189"/>
    </location>
</feature>